<evidence type="ECO:0000313" key="3">
    <source>
        <dbReference type="EMBL" id="MET4577512.1"/>
    </source>
</evidence>
<dbReference type="Proteomes" id="UP001549320">
    <property type="component" value="Unassembled WGS sequence"/>
</dbReference>
<sequence length="253" mass="26441">MQELFQQIVQWLHSMGIHPNQETAQAIGEAVGQAGTAVGGAVAPVVAKMDMASLMALAAALGWASGFRLYAVVFLTGAMGYAGWIPLPSGLNILAHPAVMAASGFMLLVEFFADKIPWVDSVWDSINSVIRIPGGALLAAGVFGADSATMGLVAGLLGGGLAATSFATKATTRAAINTSPEPFSNWLASFFEDGLVVLVMWLATTHPVAFGVALVVMLLVSALLLVVLYKFLLTVVVKLRRLFGRTSFESNSA</sequence>
<name>A0ABV2QAD1_9BURK</name>
<gene>
    <name evidence="3" type="ORF">ABIE13_002623</name>
</gene>
<keyword evidence="1" id="KW-1133">Transmembrane helix</keyword>
<comment type="caution">
    <text evidence="3">The sequence shown here is derived from an EMBL/GenBank/DDBJ whole genome shotgun (WGS) entry which is preliminary data.</text>
</comment>
<proteinExistence type="predicted"/>
<dbReference type="Pfam" id="PF13548">
    <property type="entry name" value="DUF4126"/>
    <property type="match status" value="1"/>
</dbReference>
<dbReference type="RefSeq" id="WP_354443967.1">
    <property type="nucleotide sequence ID" value="NZ_JBEPSH010000005.1"/>
</dbReference>
<feature type="transmembrane region" description="Helical" evidence="1">
    <location>
        <begin position="183"/>
        <end position="203"/>
    </location>
</feature>
<keyword evidence="4" id="KW-1185">Reference proteome</keyword>
<feature type="domain" description="DUF4126" evidence="2">
    <location>
        <begin position="56"/>
        <end position="224"/>
    </location>
</feature>
<evidence type="ECO:0000256" key="1">
    <source>
        <dbReference type="SAM" id="Phobius"/>
    </source>
</evidence>
<keyword evidence="1" id="KW-0472">Membrane</keyword>
<evidence type="ECO:0000313" key="4">
    <source>
        <dbReference type="Proteomes" id="UP001549320"/>
    </source>
</evidence>
<feature type="transmembrane region" description="Helical" evidence="1">
    <location>
        <begin position="209"/>
        <end position="232"/>
    </location>
</feature>
<accession>A0ABV2QAD1</accession>
<feature type="transmembrane region" description="Helical" evidence="1">
    <location>
        <begin position="93"/>
        <end position="113"/>
    </location>
</feature>
<reference evidence="3 4" key="1">
    <citation type="submission" date="2024-06" db="EMBL/GenBank/DDBJ databases">
        <title>Sorghum-associated microbial communities from plants grown in Nebraska, USA.</title>
        <authorList>
            <person name="Schachtman D."/>
        </authorList>
    </citation>
    <scope>NUCLEOTIDE SEQUENCE [LARGE SCALE GENOMIC DNA]</scope>
    <source>
        <strain evidence="3 4">2709</strain>
    </source>
</reference>
<keyword evidence="1" id="KW-0812">Transmembrane</keyword>
<feature type="transmembrane region" description="Helical" evidence="1">
    <location>
        <begin position="125"/>
        <end position="145"/>
    </location>
</feature>
<feature type="transmembrane region" description="Helical" evidence="1">
    <location>
        <begin position="54"/>
        <end position="81"/>
    </location>
</feature>
<organism evidence="3 4">
    <name type="scientific">Ottowia thiooxydans</name>
    <dbReference type="NCBI Taxonomy" id="219182"/>
    <lineage>
        <taxon>Bacteria</taxon>
        <taxon>Pseudomonadati</taxon>
        <taxon>Pseudomonadota</taxon>
        <taxon>Betaproteobacteria</taxon>
        <taxon>Burkholderiales</taxon>
        <taxon>Comamonadaceae</taxon>
        <taxon>Ottowia</taxon>
    </lineage>
</organism>
<dbReference type="EMBL" id="JBEPSH010000005">
    <property type="protein sequence ID" value="MET4577512.1"/>
    <property type="molecule type" value="Genomic_DNA"/>
</dbReference>
<protein>
    <recommendedName>
        <fullName evidence="2">DUF4126 domain-containing protein</fullName>
    </recommendedName>
</protein>
<evidence type="ECO:0000259" key="2">
    <source>
        <dbReference type="Pfam" id="PF13548"/>
    </source>
</evidence>
<dbReference type="InterPro" id="IPR025196">
    <property type="entry name" value="DUF4126"/>
</dbReference>
<feature type="transmembrane region" description="Helical" evidence="1">
    <location>
        <begin position="151"/>
        <end position="171"/>
    </location>
</feature>